<sequence>MLVSSDLDTYHGHTGVTADYPNGIYHYHITADAPYINGSGFYGTKGTAQPQGAPPKLPSKEDRLKHVSEALDNALHLTATQKQKVLAAYGTFFDKADKMRNKDEKMQPPPPPPPPPPQLKREDLDKLVAERDAQVKQALDADTYKKYTEVEKTLHPPRPPQPSQLKN</sequence>
<dbReference type="AlphaFoldDB" id="A0A816F5V7"/>
<evidence type="ECO:0000259" key="2">
    <source>
        <dbReference type="Pfam" id="PF14240"/>
    </source>
</evidence>
<keyword evidence="5" id="KW-1185">Reference proteome</keyword>
<reference evidence="3" key="1">
    <citation type="submission" date="2021-02" db="EMBL/GenBank/DDBJ databases">
        <authorList>
            <person name="Nowell W R."/>
        </authorList>
    </citation>
    <scope>NUCLEOTIDE SEQUENCE</scope>
</reference>
<evidence type="ECO:0000313" key="4">
    <source>
        <dbReference type="EMBL" id="CAF4600517.1"/>
    </source>
</evidence>
<dbReference type="EMBL" id="CAJOBC010127535">
    <property type="protein sequence ID" value="CAF4600517.1"/>
    <property type="molecule type" value="Genomic_DNA"/>
</dbReference>
<feature type="compositionally biased region" description="Basic and acidic residues" evidence="1">
    <location>
        <begin position="142"/>
        <end position="154"/>
    </location>
</feature>
<evidence type="ECO:0000313" key="3">
    <source>
        <dbReference type="EMBL" id="CAF1658260.1"/>
    </source>
</evidence>
<protein>
    <recommendedName>
        <fullName evidence="2">YHYH domain-containing protein</fullName>
    </recommendedName>
</protein>
<feature type="domain" description="YHYH" evidence="2">
    <location>
        <begin position="4"/>
        <end position="37"/>
    </location>
</feature>
<name>A0A816F5V7_9BILA</name>
<feature type="region of interest" description="Disordered" evidence="1">
    <location>
        <begin position="96"/>
        <end position="124"/>
    </location>
</feature>
<dbReference type="EMBL" id="CAJNOQ010054599">
    <property type="protein sequence ID" value="CAF1658260.1"/>
    <property type="molecule type" value="Genomic_DNA"/>
</dbReference>
<accession>A0A816F5V7</accession>
<feature type="compositionally biased region" description="Pro residues" evidence="1">
    <location>
        <begin position="107"/>
        <end position="118"/>
    </location>
</feature>
<dbReference type="OrthoDB" id="197925at2759"/>
<dbReference type="Proteomes" id="UP000663829">
    <property type="component" value="Unassembled WGS sequence"/>
</dbReference>
<feature type="compositionally biased region" description="Pro residues" evidence="1">
    <location>
        <begin position="156"/>
        <end position="167"/>
    </location>
</feature>
<dbReference type="InterPro" id="IPR025924">
    <property type="entry name" value="YHYH_dom"/>
</dbReference>
<dbReference type="Proteomes" id="UP000681722">
    <property type="component" value="Unassembled WGS sequence"/>
</dbReference>
<dbReference type="Pfam" id="PF14240">
    <property type="entry name" value="YHYH"/>
    <property type="match status" value="1"/>
</dbReference>
<proteinExistence type="predicted"/>
<evidence type="ECO:0000256" key="1">
    <source>
        <dbReference type="SAM" id="MobiDB-lite"/>
    </source>
</evidence>
<evidence type="ECO:0000313" key="5">
    <source>
        <dbReference type="Proteomes" id="UP000663829"/>
    </source>
</evidence>
<gene>
    <name evidence="3" type="ORF">GPM918_LOCUS45863</name>
    <name evidence="4" type="ORF">SRO942_LOCUS48846</name>
</gene>
<organism evidence="3 5">
    <name type="scientific">Didymodactylos carnosus</name>
    <dbReference type="NCBI Taxonomy" id="1234261"/>
    <lineage>
        <taxon>Eukaryota</taxon>
        <taxon>Metazoa</taxon>
        <taxon>Spiralia</taxon>
        <taxon>Gnathifera</taxon>
        <taxon>Rotifera</taxon>
        <taxon>Eurotatoria</taxon>
        <taxon>Bdelloidea</taxon>
        <taxon>Philodinida</taxon>
        <taxon>Philodinidae</taxon>
        <taxon>Didymodactylos</taxon>
    </lineage>
</organism>
<feature type="region of interest" description="Disordered" evidence="1">
    <location>
        <begin position="136"/>
        <end position="167"/>
    </location>
</feature>
<comment type="caution">
    <text evidence="3">The sequence shown here is derived from an EMBL/GenBank/DDBJ whole genome shotgun (WGS) entry which is preliminary data.</text>
</comment>
<feature type="compositionally biased region" description="Basic and acidic residues" evidence="1">
    <location>
        <begin position="96"/>
        <end position="106"/>
    </location>
</feature>